<reference evidence="1" key="1">
    <citation type="submission" date="2017-02" db="UniProtKB">
        <authorList>
            <consortium name="WormBaseParasite"/>
        </authorList>
    </citation>
    <scope>IDENTIFICATION</scope>
</reference>
<protein>
    <submittedName>
        <fullName evidence="1">SCP domain-containing protein</fullName>
    </submittedName>
</protein>
<dbReference type="WBParaSite" id="HDID_0001126901-mRNA-1">
    <property type="protein sequence ID" value="HDID_0001126901-mRNA-1"/>
    <property type="gene ID" value="HDID_0001126901"/>
</dbReference>
<name>A0A0R3SZS3_HYMDI</name>
<accession>A0A0R3SZS3</accession>
<sequence length="116" mass="12943">LVDFKDHWQEARDVEAFANTVATEAFNHISSPVPNTDPQVIVKGVQSNWTSSCSDFQGGSTFRATCHFVGRDLHFDLYQLDTKLDCNLHPFIQTPRFPSLPLVQGKRCGQCNSTAS</sequence>
<proteinExistence type="predicted"/>
<organism evidence="1">
    <name type="scientific">Hymenolepis diminuta</name>
    <name type="common">Rat tapeworm</name>
    <dbReference type="NCBI Taxonomy" id="6216"/>
    <lineage>
        <taxon>Eukaryota</taxon>
        <taxon>Metazoa</taxon>
        <taxon>Spiralia</taxon>
        <taxon>Lophotrochozoa</taxon>
        <taxon>Platyhelminthes</taxon>
        <taxon>Cestoda</taxon>
        <taxon>Eucestoda</taxon>
        <taxon>Cyclophyllidea</taxon>
        <taxon>Hymenolepididae</taxon>
        <taxon>Hymenolepis</taxon>
    </lineage>
</organism>
<dbReference type="AlphaFoldDB" id="A0A0R3SZS3"/>
<evidence type="ECO:0000313" key="1">
    <source>
        <dbReference type="WBParaSite" id="HDID_0001126901-mRNA-1"/>
    </source>
</evidence>